<comment type="caution">
    <text evidence="5">The sequence shown here is derived from an EMBL/GenBank/DDBJ whole genome shotgun (WGS) entry which is preliminary data.</text>
</comment>
<sequence>MMMMMMMMIIFVFFVLLKLSTLNNQVFLRQVHSKGLKFGIYEDYGNFTCAGYPGVVGHLAGGKASTVDLTNYMYNMIAIVSMDLKIRPLISCLREYQMSVSNVVTALVTMDISSLPPTEKACTV</sequence>
<evidence type="ECO:0000256" key="1">
    <source>
        <dbReference type="ARBA" id="ARBA00009743"/>
    </source>
</evidence>
<organism evidence="5 6">
    <name type="scientific">Eumeta variegata</name>
    <name type="common">Bagworm moth</name>
    <name type="synonym">Eumeta japonica</name>
    <dbReference type="NCBI Taxonomy" id="151549"/>
    <lineage>
        <taxon>Eukaryota</taxon>
        <taxon>Metazoa</taxon>
        <taxon>Ecdysozoa</taxon>
        <taxon>Arthropoda</taxon>
        <taxon>Hexapoda</taxon>
        <taxon>Insecta</taxon>
        <taxon>Pterygota</taxon>
        <taxon>Neoptera</taxon>
        <taxon>Endopterygota</taxon>
        <taxon>Lepidoptera</taxon>
        <taxon>Glossata</taxon>
        <taxon>Ditrysia</taxon>
        <taxon>Tineoidea</taxon>
        <taxon>Psychidae</taxon>
        <taxon>Oiketicinae</taxon>
        <taxon>Eumeta</taxon>
    </lineage>
</organism>
<accession>A0A4C1WIU1</accession>
<dbReference type="Proteomes" id="UP000299102">
    <property type="component" value="Unassembled WGS sequence"/>
</dbReference>
<dbReference type="STRING" id="151549.A0A4C1WIU1"/>
<keyword evidence="2" id="KW-0378">Hydrolase</keyword>
<dbReference type="InterPro" id="IPR002241">
    <property type="entry name" value="Glyco_hydro_27"/>
</dbReference>
<dbReference type="Pfam" id="PF16499">
    <property type="entry name" value="Melibiase_2"/>
    <property type="match status" value="1"/>
</dbReference>
<evidence type="ECO:0000256" key="3">
    <source>
        <dbReference type="ARBA" id="ARBA00023295"/>
    </source>
</evidence>
<comment type="similarity">
    <text evidence="1">Belongs to the glycosyl hydrolase 27 family.</text>
</comment>
<feature type="signal peptide" evidence="4">
    <location>
        <begin position="1"/>
        <end position="22"/>
    </location>
</feature>
<dbReference type="Gene3D" id="3.20.20.70">
    <property type="entry name" value="Aldolase class I"/>
    <property type="match status" value="1"/>
</dbReference>
<keyword evidence="3" id="KW-0326">Glycosidase</keyword>
<dbReference type="InterPro" id="IPR017853">
    <property type="entry name" value="GH"/>
</dbReference>
<proteinExistence type="inferred from homology"/>
<reference evidence="5 6" key="1">
    <citation type="journal article" date="2019" name="Commun. Biol.">
        <title>The bagworm genome reveals a unique fibroin gene that provides high tensile strength.</title>
        <authorList>
            <person name="Kono N."/>
            <person name="Nakamura H."/>
            <person name="Ohtoshi R."/>
            <person name="Tomita M."/>
            <person name="Numata K."/>
            <person name="Arakawa K."/>
        </authorList>
    </citation>
    <scope>NUCLEOTIDE SEQUENCE [LARGE SCALE GENOMIC DNA]</scope>
</reference>
<dbReference type="OrthoDB" id="5795902at2759"/>
<dbReference type="EMBL" id="BGZK01000561">
    <property type="protein sequence ID" value="GBP50259.1"/>
    <property type="molecule type" value="Genomic_DNA"/>
</dbReference>
<dbReference type="SUPFAM" id="SSF51445">
    <property type="entry name" value="(Trans)glycosidases"/>
    <property type="match status" value="1"/>
</dbReference>
<evidence type="ECO:0000256" key="4">
    <source>
        <dbReference type="SAM" id="SignalP"/>
    </source>
</evidence>
<name>A0A4C1WIU1_EUMVA</name>
<protein>
    <submittedName>
        <fullName evidence="5">Probable alpha-galactosidase A</fullName>
    </submittedName>
</protein>
<dbReference type="GO" id="GO:0005975">
    <property type="term" value="P:carbohydrate metabolic process"/>
    <property type="evidence" value="ECO:0007669"/>
    <property type="project" value="InterPro"/>
</dbReference>
<evidence type="ECO:0000313" key="5">
    <source>
        <dbReference type="EMBL" id="GBP50259.1"/>
    </source>
</evidence>
<keyword evidence="4" id="KW-0732">Signal</keyword>
<evidence type="ECO:0000313" key="6">
    <source>
        <dbReference type="Proteomes" id="UP000299102"/>
    </source>
</evidence>
<feature type="chain" id="PRO_5020038944" evidence="4">
    <location>
        <begin position="23"/>
        <end position="124"/>
    </location>
</feature>
<dbReference type="GO" id="GO:0004553">
    <property type="term" value="F:hydrolase activity, hydrolyzing O-glycosyl compounds"/>
    <property type="evidence" value="ECO:0007669"/>
    <property type="project" value="InterPro"/>
</dbReference>
<evidence type="ECO:0000256" key="2">
    <source>
        <dbReference type="ARBA" id="ARBA00022801"/>
    </source>
</evidence>
<dbReference type="AlphaFoldDB" id="A0A4C1WIU1"/>
<keyword evidence="6" id="KW-1185">Reference proteome</keyword>
<dbReference type="InterPro" id="IPR013785">
    <property type="entry name" value="Aldolase_TIM"/>
</dbReference>
<gene>
    <name evidence="5" type="primary">aglA</name>
    <name evidence="5" type="ORF">EVAR_88095_1</name>
</gene>